<dbReference type="GO" id="GO:0004109">
    <property type="term" value="F:coproporphyrinogen oxidase activity"/>
    <property type="evidence" value="ECO:0007669"/>
    <property type="project" value="InterPro"/>
</dbReference>
<name>F5YH19_TREPZ</name>
<dbReference type="InterPro" id="IPR006638">
    <property type="entry name" value="Elp3/MiaA/NifB-like_rSAM"/>
</dbReference>
<dbReference type="InterPro" id="IPR058240">
    <property type="entry name" value="rSAM_sf"/>
</dbReference>
<dbReference type="GO" id="GO:0005737">
    <property type="term" value="C:cytoplasm"/>
    <property type="evidence" value="ECO:0007669"/>
    <property type="project" value="InterPro"/>
</dbReference>
<dbReference type="SFLD" id="SFLDG01065">
    <property type="entry name" value="anaerobic_coproporphyrinogen-I"/>
    <property type="match status" value="1"/>
</dbReference>
<dbReference type="RefSeq" id="WP_015707724.1">
    <property type="nucleotide sequence ID" value="NC_015578.1"/>
</dbReference>
<dbReference type="eggNOG" id="COG0635">
    <property type="taxonomic scope" value="Bacteria"/>
</dbReference>
<reference evidence="3 4" key="2">
    <citation type="journal article" date="2011" name="ISME J.">
        <title>RNA-seq reveals cooperative metabolic interactions between two termite-gut spirochete species in co-culture.</title>
        <authorList>
            <person name="Rosenthal A.Z."/>
            <person name="Matson E.G."/>
            <person name="Eldar A."/>
            <person name="Leadbetter J.R."/>
        </authorList>
    </citation>
    <scope>NUCLEOTIDE SEQUENCE [LARGE SCALE GENOMIC DNA]</scope>
    <source>
        <strain evidence="4">ATCC BAA-887 / DSM 12427 / ZAS-2</strain>
    </source>
</reference>
<dbReference type="PANTHER" id="PTHR13932:SF5">
    <property type="entry name" value="RADICAL S-ADENOSYL METHIONINE DOMAIN-CONTAINING PROTEIN 1, MITOCHONDRIAL"/>
    <property type="match status" value="1"/>
</dbReference>
<proteinExistence type="inferred from homology"/>
<dbReference type="PROSITE" id="PS51918">
    <property type="entry name" value="RADICAL_SAM"/>
    <property type="match status" value="1"/>
</dbReference>
<dbReference type="Proteomes" id="UP000009223">
    <property type="component" value="Chromosome"/>
</dbReference>
<dbReference type="SFLD" id="SFLDS00029">
    <property type="entry name" value="Radical_SAM"/>
    <property type="match status" value="1"/>
</dbReference>
<evidence type="ECO:0000256" key="1">
    <source>
        <dbReference type="ARBA" id="ARBA00006100"/>
    </source>
</evidence>
<dbReference type="InterPro" id="IPR004559">
    <property type="entry name" value="HemW-like"/>
</dbReference>
<comment type="similarity">
    <text evidence="1">Belongs to the anaerobic coproporphyrinogen-III oxidase family. HemW subfamily.</text>
</comment>
<dbReference type="SFLD" id="SFLDF00562">
    <property type="entry name" value="HemN-like__clustered_with_heat"/>
    <property type="match status" value="1"/>
</dbReference>
<evidence type="ECO:0000259" key="2">
    <source>
        <dbReference type="PROSITE" id="PS51918"/>
    </source>
</evidence>
<protein>
    <submittedName>
        <fullName evidence="3">HemN C-region family</fullName>
    </submittedName>
</protein>
<dbReference type="AlphaFoldDB" id="F5YH19"/>
<accession>F5YH19</accession>
<dbReference type="GO" id="GO:0006779">
    <property type="term" value="P:porphyrin-containing compound biosynthetic process"/>
    <property type="evidence" value="ECO:0007669"/>
    <property type="project" value="InterPro"/>
</dbReference>
<evidence type="ECO:0000313" key="3">
    <source>
        <dbReference type="EMBL" id="AEF83897.1"/>
    </source>
</evidence>
<dbReference type="PANTHER" id="PTHR13932">
    <property type="entry name" value="COPROPORPHYRINIGEN III OXIDASE"/>
    <property type="match status" value="1"/>
</dbReference>
<dbReference type="CDD" id="cd01335">
    <property type="entry name" value="Radical_SAM"/>
    <property type="match status" value="1"/>
</dbReference>
<dbReference type="SUPFAM" id="SSF102114">
    <property type="entry name" value="Radical SAM enzymes"/>
    <property type="match status" value="1"/>
</dbReference>
<organism evidence="3 4">
    <name type="scientific">Treponema primitia (strain ATCC BAA-887 / DSM 12427 / ZAS-2)</name>
    <dbReference type="NCBI Taxonomy" id="545694"/>
    <lineage>
        <taxon>Bacteria</taxon>
        <taxon>Pseudomonadati</taxon>
        <taxon>Spirochaetota</taxon>
        <taxon>Spirochaetia</taxon>
        <taxon>Spirochaetales</taxon>
        <taxon>Treponemataceae</taxon>
        <taxon>Treponema</taxon>
    </lineage>
</organism>
<dbReference type="InterPro" id="IPR023404">
    <property type="entry name" value="rSAM_horseshoe"/>
</dbReference>
<keyword evidence="4" id="KW-1185">Reference proteome</keyword>
<dbReference type="OrthoDB" id="9808022at2"/>
<sequence>MGDQEASLYVHVPFCASFCDYCDFYSILTSPDDERLNLYVDVVLEEIRGLIARFKVDRVPTVYIGGGTPSVLGASRLDRLLGGIAGILPGIPASAGRISATECTLEVNPESVREDLLEVCRDRGVTRLSVGVQSFYGPSRQAVHRAGESGLLDERLSMIADYFGDSFTADIMSGLPFQDETVLLRDIEKLVSYSPGHISLYSLTLEEGTPLVAHLAESAAKCAVPGAALGAAPGTAGGTVFLPDGDEADRLWLSGRDALEQAGYAQYEVSNFSRPGREGRHNLRYWRMENWLGAGPGASGTLIDDEEGRGIRYTIPADADTWLAGGAAAVNEILDRPTLIQESLLMGFRSLEGPDTALFEKRFHCSLESLILQTLRRWEKRELLAPLKSWERREALALTREGLLFLNTFLAEAFAELDRSLLKKEGSDSA</sequence>
<dbReference type="KEGG" id="tpi:TREPR_2485"/>
<feature type="domain" description="Radical SAM core" evidence="2">
    <location>
        <begin position="1"/>
        <end position="242"/>
    </location>
</feature>
<dbReference type="InterPro" id="IPR007197">
    <property type="entry name" value="rSAM"/>
</dbReference>
<dbReference type="SMART" id="SM00729">
    <property type="entry name" value="Elp3"/>
    <property type="match status" value="1"/>
</dbReference>
<dbReference type="STRING" id="545694.TREPR_2485"/>
<dbReference type="InterPro" id="IPR034505">
    <property type="entry name" value="Coproporphyrinogen-III_oxidase"/>
</dbReference>
<dbReference type="EMBL" id="CP001843">
    <property type="protein sequence ID" value="AEF83897.1"/>
    <property type="molecule type" value="Genomic_DNA"/>
</dbReference>
<dbReference type="GO" id="GO:0051539">
    <property type="term" value="F:4 iron, 4 sulfur cluster binding"/>
    <property type="evidence" value="ECO:0007669"/>
    <property type="project" value="InterPro"/>
</dbReference>
<evidence type="ECO:0000313" key="4">
    <source>
        <dbReference type="Proteomes" id="UP000009223"/>
    </source>
</evidence>
<dbReference type="HOGENOM" id="CLU_027579_2_2_12"/>
<gene>
    <name evidence="3" type="ordered locus">TREPR_2485</name>
</gene>
<dbReference type="Gene3D" id="3.80.30.20">
    <property type="entry name" value="tm_1862 like domain"/>
    <property type="match status" value="1"/>
</dbReference>
<reference evidence="4" key="1">
    <citation type="submission" date="2009-12" db="EMBL/GenBank/DDBJ databases">
        <title>Complete sequence of Treponema primitia strain ZAS-2.</title>
        <authorList>
            <person name="Tetu S.G."/>
            <person name="Matson E."/>
            <person name="Ren Q."/>
            <person name="Seshadri R."/>
            <person name="Elbourne L."/>
            <person name="Hassan K.A."/>
            <person name="Durkin A."/>
            <person name="Radune D."/>
            <person name="Mohamoud Y."/>
            <person name="Shay R."/>
            <person name="Jin S."/>
            <person name="Zhang X."/>
            <person name="Lucey K."/>
            <person name="Ballor N.R."/>
            <person name="Ottesen E."/>
            <person name="Rosenthal R."/>
            <person name="Allen A."/>
            <person name="Leadbetter J.R."/>
            <person name="Paulsen I.T."/>
        </authorList>
    </citation>
    <scope>NUCLEOTIDE SEQUENCE [LARGE SCALE GENOMIC DNA]</scope>
    <source>
        <strain evidence="4">ATCC BAA-887 / DSM 12427 / ZAS-2</strain>
    </source>
</reference>
<dbReference type="Pfam" id="PF04055">
    <property type="entry name" value="Radical_SAM"/>
    <property type="match status" value="1"/>
</dbReference>